<feature type="compositionally biased region" description="Basic residues" evidence="10">
    <location>
        <begin position="121"/>
        <end position="134"/>
    </location>
</feature>
<dbReference type="InterPro" id="IPR042231">
    <property type="entry name" value="Cho/carn_acyl_trans_2"/>
</dbReference>
<dbReference type="InterPro" id="IPR023213">
    <property type="entry name" value="CAT-like_dom_sf"/>
</dbReference>
<dbReference type="Gene3D" id="3.30.559.10">
    <property type="entry name" value="Chloramphenicol acetyltransferase-like domain"/>
    <property type="match status" value="1"/>
</dbReference>
<dbReference type="Pfam" id="PF00755">
    <property type="entry name" value="Carn_acyltransf"/>
    <property type="match status" value="1"/>
</dbReference>
<evidence type="ECO:0000256" key="10">
    <source>
        <dbReference type="SAM" id="MobiDB-lite"/>
    </source>
</evidence>
<evidence type="ECO:0000259" key="11">
    <source>
        <dbReference type="Pfam" id="PF00755"/>
    </source>
</evidence>
<feature type="compositionally biased region" description="Acidic residues" evidence="10">
    <location>
        <begin position="64"/>
        <end position="73"/>
    </location>
</feature>
<evidence type="ECO:0000256" key="8">
    <source>
        <dbReference type="ARBA" id="ARBA00048999"/>
    </source>
</evidence>
<feature type="region of interest" description="Disordered" evidence="10">
    <location>
        <begin position="630"/>
        <end position="670"/>
    </location>
</feature>
<keyword evidence="3" id="KW-0813">Transport</keyword>
<dbReference type="EMBL" id="JBICBT010000766">
    <property type="protein sequence ID" value="KAL3101722.1"/>
    <property type="molecule type" value="Genomic_DNA"/>
</dbReference>
<sequence>MAATSKQQKSGRKRLRCDSEESSDDDDIGGDGATVSIIPTPSIDLVLQNLATSALASTAAAPEMENDEQDDAIQLDGSGSSAAEEEHHQQQQQQPNGQSVNSGCSSSSRQSTEKEGDQKLRRMQARARRQRVSKWKISETAAQRKKQMQKSNGGNKGGGGRGVGGALAYSVRSSSTTANKNSISKKAPNKKKQNVAARTARKNNIVVGDGGEEAPAVTKTAKTLAELLQYSNIVAANLENKRTSQTTSKNDDPPPTADGFTFTAATREDCPSSSSSKSIATLITDRFRPNTGTFYRYTPAPVVTPAVVHKLLLNARQASSTIGATINDVVAASRSGATKPSSSASSSSLVSSSRHTTTKIAGAAGVSVSSSSLWPSSTTTTAVPKTYFRGGGRSRSIVGCSTTKNGAANQQQQIAVGPTAMTTVGRQQQDDEDVVVLEEDSSGDQQQGEEEQEDDMETEEQEGTAEESAPFCQNCASEIPLILKNLDRLDNMVTSMIASVEQKIQQRRHPPQQLPPPPPPSYAVVRPHNAAVQFMPYNGSAAGPSSSSSSLTTFAPHLSPAEIIAPKTHHNSVLLGVNGGNEAASSSSTSAAPPNATMLQHNVQQQQPQNQQLFMLNPPNGLVVNIGDHIQGDGGGGYQQQSTSASSMPLPDKILDDDDNSPPPRLTSAIEQDGEEIPCCTIVGSVFAMRVLFALPCHHSFKSSFAPQWTMITSFRSAASDVPSTVGLSSDWLSDSCQLIHKSRLPTYHFQKSLFRLPVPSLEHSCDRYLCSVGAVFGEHSDEFVDSKELVADFLDGTKGGGPALQAELKRYAKHNKHTSYISKPWFDMYLRSRIPCPINFNPFMMFAPDPEPIYNDQLIRATNLVISCGRFKKALDAELLKPEVFHMNPLKSDTEKFENICRFAPNAIRWLVAALAFKAYPLDMSQYQSLFGGCRIPQRDKDRLHLNKNSKHFVVSRHGHFYTVKLFDQNGMLLEPKQIFASLSHICKSPPSSSASKTNSAPADECVGSLTTLDRDTWADIRSELIGTDSRNHEALTAIEDGLFLLCLDDLNSTDPERLMHSLLCGDDGSNRWFDKCFQLIVDGNGQATINFEHSWGDGVAVLRLMEETLKDTVKNRFIHAGGKDGQGNSEFGAVDVQKIEWKLNDSLREKIRNAQKVHLDKTSKLDFGVVLHTAMSKEDIKRARLSPDAMMQLAFQMAFHSVYREFVPTYESCSTAAFLKGRTECVRSATSATRNAVEAFEKGSLNKSEMRTLLNNCSQKHFQLVKEASLGKGFDRHFFGLRLAAQRLGQDVPKLFANPIYERMNHFVLSTSTLSTDTIHFGGFGPVVPDGIGIGYNVTDTKLGAVAITYNDKRSAKEFVKALDASLVKIQRVLRLEEN</sequence>
<evidence type="ECO:0000256" key="9">
    <source>
        <dbReference type="PIRSR" id="PIRSR600542-1"/>
    </source>
</evidence>
<comment type="pathway">
    <text evidence="1">Lipid metabolism; fatty acid beta-oxidation.</text>
</comment>
<dbReference type="Proteomes" id="UP001620626">
    <property type="component" value="Unassembled WGS sequence"/>
</dbReference>
<evidence type="ECO:0000256" key="1">
    <source>
        <dbReference type="ARBA" id="ARBA00005005"/>
    </source>
</evidence>
<dbReference type="Gene3D" id="1.20.1280.180">
    <property type="match status" value="1"/>
</dbReference>
<dbReference type="SUPFAM" id="SSF52777">
    <property type="entry name" value="CoA-dependent acyltransferases"/>
    <property type="match status" value="2"/>
</dbReference>
<feature type="region of interest" description="Disordered" evidence="10">
    <location>
        <begin position="364"/>
        <end position="388"/>
    </location>
</feature>
<keyword evidence="4" id="KW-0808">Transferase</keyword>
<name>A0ABD2KFL0_9BILA</name>
<feature type="active site" description="Proton acceptor" evidence="9">
    <location>
        <position position="1095"/>
    </location>
</feature>
<feature type="compositionally biased region" description="Low complexity" evidence="10">
    <location>
        <begin position="90"/>
        <end position="110"/>
    </location>
</feature>
<dbReference type="Gene3D" id="3.30.559.70">
    <property type="entry name" value="Choline/Carnitine o-acyltransferase, domain 2"/>
    <property type="match status" value="1"/>
</dbReference>
<dbReference type="PANTHER" id="PTHR22589">
    <property type="entry name" value="CARNITINE O-ACYLTRANSFERASE"/>
    <property type="match status" value="1"/>
</dbReference>
<evidence type="ECO:0000256" key="7">
    <source>
        <dbReference type="ARBA" id="ARBA00023315"/>
    </source>
</evidence>
<feature type="compositionally biased region" description="Polar residues" evidence="10">
    <location>
        <begin position="171"/>
        <end position="184"/>
    </location>
</feature>
<feature type="region of interest" description="Disordered" evidence="10">
    <location>
        <begin position="436"/>
        <end position="471"/>
    </location>
</feature>
<evidence type="ECO:0000256" key="2">
    <source>
        <dbReference type="ARBA" id="ARBA00005232"/>
    </source>
</evidence>
<feature type="region of interest" description="Disordered" evidence="10">
    <location>
        <begin position="239"/>
        <end position="277"/>
    </location>
</feature>
<comment type="similarity">
    <text evidence="2">Belongs to the carnitine/choline acetyltransferase family.</text>
</comment>
<evidence type="ECO:0000256" key="5">
    <source>
        <dbReference type="ARBA" id="ARBA00022832"/>
    </source>
</evidence>
<dbReference type="InterPro" id="IPR039551">
    <property type="entry name" value="Cho/carn_acyl_trans"/>
</dbReference>
<feature type="compositionally biased region" description="Gly residues" evidence="10">
    <location>
        <begin position="154"/>
        <end position="165"/>
    </location>
</feature>
<feature type="compositionally biased region" description="Low complexity" evidence="10">
    <location>
        <begin position="367"/>
        <end position="381"/>
    </location>
</feature>
<dbReference type="Gene3D" id="1.10.275.20">
    <property type="entry name" value="Choline/Carnitine o-acyltransferase"/>
    <property type="match status" value="1"/>
</dbReference>
<gene>
    <name evidence="12" type="ORF">niasHT_020607</name>
</gene>
<evidence type="ECO:0000256" key="4">
    <source>
        <dbReference type="ARBA" id="ARBA00022679"/>
    </source>
</evidence>
<evidence type="ECO:0000256" key="6">
    <source>
        <dbReference type="ARBA" id="ARBA00023098"/>
    </source>
</evidence>
<comment type="catalytic activity">
    <reaction evidence="8">
        <text>4,8-dimethylnonanoyl-CoA + (R)-carnitine = O-4,8-dimethylnonanoyl-(R)-carnitine + CoA</text>
        <dbReference type="Rhea" id="RHEA:44860"/>
        <dbReference type="ChEBI" id="CHEBI:16347"/>
        <dbReference type="ChEBI" id="CHEBI:57287"/>
        <dbReference type="ChEBI" id="CHEBI:77061"/>
        <dbReference type="ChEBI" id="CHEBI:84654"/>
    </reaction>
</comment>
<evidence type="ECO:0000313" key="13">
    <source>
        <dbReference type="Proteomes" id="UP001620626"/>
    </source>
</evidence>
<comment type="caution">
    <text evidence="12">The sequence shown here is derived from an EMBL/GenBank/DDBJ whole genome shotgun (WGS) entry which is preliminary data.</text>
</comment>
<reference evidence="12 13" key="1">
    <citation type="submission" date="2024-10" db="EMBL/GenBank/DDBJ databases">
        <authorList>
            <person name="Kim D."/>
        </authorList>
    </citation>
    <scope>NUCLEOTIDE SEQUENCE [LARGE SCALE GENOMIC DNA]</scope>
    <source>
        <strain evidence="12">BH-2024</strain>
    </source>
</reference>
<keyword evidence="6" id="KW-0443">Lipid metabolism</keyword>
<evidence type="ECO:0000256" key="3">
    <source>
        <dbReference type="ARBA" id="ARBA00022448"/>
    </source>
</evidence>
<dbReference type="GO" id="GO:0016406">
    <property type="term" value="F:carnitine O-acyltransferase activity"/>
    <property type="evidence" value="ECO:0007669"/>
    <property type="project" value="UniProtKB-ARBA"/>
</dbReference>
<dbReference type="GO" id="GO:0006631">
    <property type="term" value="P:fatty acid metabolic process"/>
    <property type="evidence" value="ECO:0007669"/>
    <property type="project" value="UniProtKB-KW"/>
</dbReference>
<proteinExistence type="inferred from homology"/>
<keyword evidence="5" id="KW-0276">Fatty acid metabolism</keyword>
<dbReference type="PANTHER" id="PTHR22589:SF16">
    <property type="entry name" value="CARNITINE O-PALMITOYLTRANSFERASE 2, MITOCHONDRIAL"/>
    <property type="match status" value="1"/>
</dbReference>
<dbReference type="InterPro" id="IPR000542">
    <property type="entry name" value="Carn_acyl_trans"/>
</dbReference>
<protein>
    <recommendedName>
        <fullName evidence="11">Choline/carnitine acyltransferase domain-containing protein</fullName>
    </recommendedName>
</protein>
<keyword evidence="13" id="KW-1185">Reference proteome</keyword>
<organism evidence="12 13">
    <name type="scientific">Heterodera trifolii</name>
    <dbReference type="NCBI Taxonomy" id="157864"/>
    <lineage>
        <taxon>Eukaryota</taxon>
        <taxon>Metazoa</taxon>
        <taxon>Ecdysozoa</taxon>
        <taxon>Nematoda</taxon>
        <taxon>Chromadorea</taxon>
        <taxon>Rhabditida</taxon>
        <taxon>Tylenchina</taxon>
        <taxon>Tylenchomorpha</taxon>
        <taxon>Tylenchoidea</taxon>
        <taxon>Heteroderidae</taxon>
        <taxon>Heteroderinae</taxon>
        <taxon>Heterodera</taxon>
    </lineage>
</organism>
<keyword evidence="7" id="KW-0012">Acyltransferase</keyword>
<dbReference type="PROSITE" id="PS00440">
    <property type="entry name" value="ACYLTRANSF_C_2"/>
    <property type="match status" value="1"/>
</dbReference>
<feature type="compositionally biased region" description="Acidic residues" evidence="10">
    <location>
        <begin position="20"/>
        <end position="29"/>
    </location>
</feature>
<dbReference type="InterPro" id="IPR042572">
    <property type="entry name" value="Carn_acyl_trans_N"/>
</dbReference>
<accession>A0ABD2KFL0</accession>
<feature type="region of interest" description="Disordered" evidence="10">
    <location>
        <begin position="1"/>
        <end position="37"/>
    </location>
</feature>
<feature type="region of interest" description="Disordered" evidence="10">
    <location>
        <begin position="56"/>
        <end position="197"/>
    </location>
</feature>
<feature type="compositionally biased region" description="Basic and acidic residues" evidence="10">
    <location>
        <begin position="111"/>
        <end position="120"/>
    </location>
</feature>
<feature type="domain" description="Choline/carnitine acyltransferase" evidence="11">
    <location>
        <begin position="757"/>
        <end position="1366"/>
    </location>
</feature>
<evidence type="ECO:0000313" key="12">
    <source>
        <dbReference type="EMBL" id="KAL3101722.1"/>
    </source>
</evidence>
<feature type="compositionally biased region" description="Acidic residues" evidence="10">
    <location>
        <begin position="436"/>
        <end position="465"/>
    </location>
</feature>